<gene>
    <name evidence="1" type="ORF">RIL96_07500</name>
</gene>
<accession>A0ABU2DSC8</accession>
<name>A0ABU2DSC8_9MICC</name>
<evidence type="ECO:0000313" key="1">
    <source>
        <dbReference type="EMBL" id="MDR8019411.1"/>
    </source>
</evidence>
<proteinExistence type="predicted"/>
<dbReference type="RefSeq" id="WP_310548401.1">
    <property type="nucleotide sequence ID" value="NZ_JAVKGR010000007.1"/>
</dbReference>
<dbReference type="Proteomes" id="UP001251870">
    <property type="component" value="Unassembled WGS sequence"/>
</dbReference>
<sequence>MTTTVETQEDIIYWIEHTMLNYLAGFQQSWIDWQLLIGEYDHYTRQPHSREMKWANNSTVPVSEFVSAVDTLAADLGHDSGIQFLLAVPALKAGG</sequence>
<protein>
    <submittedName>
        <fullName evidence="1">Uncharacterized protein</fullName>
    </submittedName>
</protein>
<keyword evidence="2" id="KW-1185">Reference proteome</keyword>
<organism evidence="1 2">
    <name type="scientific">Nesterenkonia aerolata</name>
    <dbReference type="NCBI Taxonomy" id="3074079"/>
    <lineage>
        <taxon>Bacteria</taxon>
        <taxon>Bacillati</taxon>
        <taxon>Actinomycetota</taxon>
        <taxon>Actinomycetes</taxon>
        <taxon>Micrococcales</taxon>
        <taxon>Micrococcaceae</taxon>
        <taxon>Nesterenkonia</taxon>
    </lineage>
</organism>
<evidence type="ECO:0000313" key="2">
    <source>
        <dbReference type="Proteomes" id="UP001251870"/>
    </source>
</evidence>
<comment type="caution">
    <text evidence="1">The sequence shown here is derived from an EMBL/GenBank/DDBJ whole genome shotgun (WGS) entry which is preliminary data.</text>
</comment>
<dbReference type="EMBL" id="JAVKGR010000007">
    <property type="protein sequence ID" value="MDR8019411.1"/>
    <property type="molecule type" value="Genomic_DNA"/>
</dbReference>
<reference evidence="1 2" key="1">
    <citation type="submission" date="2023-09" db="EMBL/GenBank/DDBJ databases">
        <title>Description of three actinobacteria isolated from air of manufacturing shop in a pharmaceutical factory.</title>
        <authorList>
            <person name="Zhang D.-F."/>
        </authorList>
    </citation>
    <scope>NUCLEOTIDE SEQUENCE [LARGE SCALE GENOMIC DNA]</scope>
    <source>
        <strain evidence="1 2">LY-0111</strain>
    </source>
</reference>